<evidence type="ECO:0000313" key="1">
    <source>
        <dbReference type="EMBL" id="CAE0138449.1"/>
    </source>
</evidence>
<organism evidence="1">
    <name type="scientific">Haptolina ericina</name>
    <dbReference type="NCBI Taxonomy" id="156174"/>
    <lineage>
        <taxon>Eukaryota</taxon>
        <taxon>Haptista</taxon>
        <taxon>Haptophyta</taxon>
        <taxon>Prymnesiophyceae</taxon>
        <taxon>Prymnesiales</taxon>
        <taxon>Prymnesiaceae</taxon>
        <taxon>Haptolina</taxon>
    </lineage>
</organism>
<proteinExistence type="predicted"/>
<name>A0A7S3BMA7_9EUKA</name>
<protein>
    <submittedName>
        <fullName evidence="1">Uncharacterized protein</fullName>
    </submittedName>
</protein>
<dbReference type="AlphaFoldDB" id="A0A7S3BMA7"/>
<dbReference type="EMBL" id="HBHX01058439">
    <property type="protein sequence ID" value="CAE0138449.1"/>
    <property type="molecule type" value="Transcribed_RNA"/>
</dbReference>
<accession>A0A7S3BMA7</accession>
<sequence>MNENNLEVDPHRFPAGVMRIDGSTIVQQADCEGKGRCVRVANMKGDQVEGELFFLPKGKEQLDTWIMLINEVKARHVPCTDTVVVPTDAGEKATIDAFATKMAEVKEINENPLDQELKYLRADSTVAKKYAFLHASNQMYPYYRSKALQAGFDAQEMARKFTAKITKGGFGTDGRHRPVPM</sequence>
<reference evidence="1" key="1">
    <citation type="submission" date="2021-01" db="EMBL/GenBank/DDBJ databases">
        <authorList>
            <person name="Corre E."/>
            <person name="Pelletier E."/>
            <person name="Niang G."/>
            <person name="Scheremetjew M."/>
            <person name="Finn R."/>
            <person name="Kale V."/>
            <person name="Holt S."/>
            <person name="Cochrane G."/>
            <person name="Meng A."/>
            <person name="Brown T."/>
            <person name="Cohen L."/>
        </authorList>
    </citation>
    <scope>NUCLEOTIDE SEQUENCE</scope>
    <source>
        <strain evidence="1">CCMP281</strain>
    </source>
</reference>
<gene>
    <name evidence="1" type="ORF">HERI1096_LOCUS32241</name>
</gene>